<comment type="caution">
    <text evidence="12">The sequence shown here is derived from an EMBL/GenBank/DDBJ whole genome shotgun (WGS) entry which is preliminary data.</text>
</comment>
<dbReference type="PROSITE" id="PS00464">
    <property type="entry name" value="RIBOSOMAL_L22"/>
    <property type="match status" value="1"/>
</dbReference>
<keyword evidence="3 7" id="KW-0694">RNA-binding</keyword>
<dbReference type="PANTHER" id="PTHR13501:SF8">
    <property type="entry name" value="LARGE RIBOSOMAL SUBUNIT PROTEIN UL22M"/>
    <property type="match status" value="1"/>
</dbReference>
<gene>
    <name evidence="7" type="primary">rplV</name>
    <name evidence="12" type="ORF">A2755_01895</name>
</gene>
<evidence type="ECO:0000256" key="10">
    <source>
        <dbReference type="RuleBase" id="RU004008"/>
    </source>
</evidence>
<dbReference type="GO" id="GO:0022625">
    <property type="term" value="C:cytosolic large ribosomal subunit"/>
    <property type="evidence" value="ECO:0007669"/>
    <property type="project" value="TreeGrafter"/>
</dbReference>
<name>A0A1F8DQP5_9BACT</name>
<evidence type="ECO:0000256" key="9">
    <source>
        <dbReference type="RuleBase" id="RU004006"/>
    </source>
</evidence>
<evidence type="ECO:0000313" key="13">
    <source>
        <dbReference type="Proteomes" id="UP000177029"/>
    </source>
</evidence>
<dbReference type="PANTHER" id="PTHR13501">
    <property type="entry name" value="CHLOROPLAST 50S RIBOSOMAL PROTEIN L22-RELATED"/>
    <property type="match status" value="1"/>
</dbReference>
<organism evidence="12 13">
    <name type="scientific">Candidatus Wolfebacteria bacterium RIFCSPHIGHO2_01_FULL_48_22</name>
    <dbReference type="NCBI Taxonomy" id="1802555"/>
    <lineage>
        <taxon>Bacteria</taxon>
        <taxon>Candidatus Wolfeibacteriota</taxon>
    </lineage>
</organism>
<dbReference type="GO" id="GO:0003735">
    <property type="term" value="F:structural constituent of ribosome"/>
    <property type="evidence" value="ECO:0007669"/>
    <property type="project" value="InterPro"/>
</dbReference>
<dbReference type="InterPro" id="IPR005727">
    <property type="entry name" value="Ribosomal_uL22_bac/chlpt-type"/>
</dbReference>
<dbReference type="HAMAP" id="MF_01331_B">
    <property type="entry name" value="Ribosomal_uL22_B"/>
    <property type="match status" value="1"/>
</dbReference>
<dbReference type="GO" id="GO:0019843">
    <property type="term" value="F:rRNA binding"/>
    <property type="evidence" value="ECO:0007669"/>
    <property type="project" value="UniProtKB-UniRule"/>
</dbReference>
<evidence type="ECO:0000256" key="4">
    <source>
        <dbReference type="ARBA" id="ARBA00022980"/>
    </source>
</evidence>
<dbReference type="SUPFAM" id="SSF54843">
    <property type="entry name" value="Ribosomal protein L22"/>
    <property type="match status" value="1"/>
</dbReference>
<evidence type="ECO:0000256" key="11">
    <source>
        <dbReference type="SAM" id="MobiDB-lite"/>
    </source>
</evidence>
<dbReference type="CDD" id="cd00336">
    <property type="entry name" value="Ribosomal_L22"/>
    <property type="match status" value="1"/>
</dbReference>
<feature type="region of interest" description="Disordered" evidence="11">
    <location>
        <begin position="124"/>
        <end position="175"/>
    </location>
</feature>
<proteinExistence type="inferred from homology"/>
<reference evidence="12 13" key="1">
    <citation type="journal article" date="2016" name="Nat. Commun.">
        <title>Thousands of microbial genomes shed light on interconnected biogeochemical processes in an aquifer system.</title>
        <authorList>
            <person name="Anantharaman K."/>
            <person name="Brown C.T."/>
            <person name="Hug L.A."/>
            <person name="Sharon I."/>
            <person name="Castelle C.J."/>
            <person name="Probst A.J."/>
            <person name="Thomas B.C."/>
            <person name="Singh A."/>
            <person name="Wilkins M.J."/>
            <person name="Karaoz U."/>
            <person name="Brodie E.L."/>
            <person name="Williams K.H."/>
            <person name="Hubbard S.S."/>
            <person name="Banfield J.F."/>
        </authorList>
    </citation>
    <scope>NUCLEOTIDE SEQUENCE [LARGE SCALE GENOMIC DNA]</scope>
</reference>
<comment type="similarity">
    <text evidence="1 7 8">Belongs to the universal ribosomal protein uL22 family.</text>
</comment>
<dbReference type="AlphaFoldDB" id="A0A1F8DQP5"/>
<dbReference type="InterPro" id="IPR018260">
    <property type="entry name" value="Ribosomal_uL22_CS"/>
</dbReference>
<comment type="function">
    <text evidence="7 10">This protein binds specifically to 23S rRNA; its binding is stimulated by other ribosomal proteins, e.g., L4, L17, and L20. It is important during the early stages of 50S assembly. It makes multiple contacts with different domains of the 23S rRNA in the assembled 50S subunit and ribosome.</text>
</comment>
<dbReference type="InterPro" id="IPR001063">
    <property type="entry name" value="Ribosomal_uL22"/>
</dbReference>
<dbReference type="NCBIfam" id="TIGR01044">
    <property type="entry name" value="rplV_bact"/>
    <property type="match status" value="1"/>
</dbReference>
<keyword evidence="4 7" id="KW-0689">Ribosomal protein</keyword>
<dbReference type="Proteomes" id="UP000177029">
    <property type="component" value="Unassembled WGS sequence"/>
</dbReference>
<evidence type="ECO:0000256" key="2">
    <source>
        <dbReference type="ARBA" id="ARBA00022730"/>
    </source>
</evidence>
<feature type="compositionally biased region" description="Basic and acidic residues" evidence="11">
    <location>
        <begin position="124"/>
        <end position="160"/>
    </location>
</feature>
<dbReference type="InterPro" id="IPR036394">
    <property type="entry name" value="Ribosomal_uL22_sf"/>
</dbReference>
<dbReference type="InterPro" id="IPR047867">
    <property type="entry name" value="Ribosomal_uL22_bac/org-type"/>
</dbReference>
<comment type="subunit">
    <text evidence="7 9">Part of the 50S ribosomal subunit.</text>
</comment>
<accession>A0A1F8DQP5</accession>
<dbReference type="EMBL" id="MGIP01000014">
    <property type="protein sequence ID" value="OGM90934.1"/>
    <property type="molecule type" value="Genomic_DNA"/>
</dbReference>
<evidence type="ECO:0000256" key="8">
    <source>
        <dbReference type="RuleBase" id="RU004005"/>
    </source>
</evidence>
<evidence type="ECO:0000313" key="12">
    <source>
        <dbReference type="EMBL" id="OGM90934.1"/>
    </source>
</evidence>
<evidence type="ECO:0000256" key="6">
    <source>
        <dbReference type="ARBA" id="ARBA00035207"/>
    </source>
</evidence>
<dbReference type="Pfam" id="PF00237">
    <property type="entry name" value="Ribosomal_L22"/>
    <property type="match status" value="1"/>
</dbReference>
<evidence type="ECO:0000256" key="7">
    <source>
        <dbReference type="HAMAP-Rule" id="MF_01331"/>
    </source>
</evidence>
<protein>
    <recommendedName>
        <fullName evidence="6 7">Large ribosomal subunit protein uL22</fullName>
    </recommendedName>
</protein>
<evidence type="ECO:0000256" key="1">
    <source>
        <dbReference type="ARBA" id="ARBA00009451"/>
    </source>
</evidence>
<keyword evidence="5 7" id="KW-0687">Ribonucleoprotein</keyword>
<evidence type="ECO:0000256" key="3">
    <source>
        <dbReference type="ARBA" id="ARBA00022884"/>
    </source>
</evidence>
<sequence>MKTATAKLNHVRIAPRKMRLVAHSIKKMDVSRAAAQLFSHERRAAGPLLKLLKSAIANAKSKNLDETKLIVRDIRVDGGPMLKRWIPRAQGRATPIQKKTSHVTLVLQETEKSVQSGFVVTKKEKAQKDKIKTDKPKKKMDVQEEKEQEAKTETKVEQKSQKGGFLKRTFRRKSI</sequence>
<dbReference type="GO" id="GO:0006412">
    <property type="term" value="P:translation"/>
    <property type="evidence" value="ECO:0007669"/>
    <property type="project" value="UniProtKB-UniRule"/>
</dbReference>
<dbReference type="STRING" id="1802555.A2755_01895"/>
<keyword evidence="2 7" id="KW-0699">rRNA-binding</keyword>
<dbReference type="Gene3D" id="3.90.470.10">
    <property type="entry name" value="Ribosomal protein L22/L17"/>
    <property type="match status" value="1"/>
</dbReference>
<comment type="function">
    <text evidence="7">The globular domain of the protein is located near the polypeptide exit tunnel on the outside of the subunit, while an extended beta-hairpin is found that lines the wall of the exit tunnel in the center of the 70S ribosome.</text>
</comment>
<evidence type="ECO:0000256" key="5">
    <source>
        <dbReference type="ARBA" id="ARBA00023274"/>
    </source>
</evidence>